<dbReference type="InterPro" id="IPR038740">
    <property type="entry name" value="BioF2-like_GNAT_dom"/>
</dbReference>
<keyword evidence="2" id="KW-0808">Transferase</keyword>
<reference evidence="2 3" key="1">
    <citation type="submission" date="2024-03" db="EMBL/GenBank/DDBJ databases">
        <title>Draft genome sequence of Pseudonocardia carboxydivorans JCM 14827.</title>
        <authorList>
            <person name="Duangmal K."/>
        </authorList>
    </citation>
    <scope>NUCLEOTIDE SEQUENCE [LARGE SCALE GENOMIC DNA]</scope>
    <source>
        <strain evidence="2 3">JCM 14827</strain>
    </source>
</reference>
<evidence type="ECO:0000313" key="3">
    <source>
        <dbReference type="Proteomes" id="UP001367513"/>
    </source>
</evidence>
<dbReference type="Proteomes" id="UP001367513">
    <property type="component" value="Unassembled WGS sequence"/>
</dbReference>
<dbReference type="SUPFAM" id="SSF55729">
    <property type="entry name" value="Acyl-CoA N-acyltransferases (Nat)"/>
    <property type="match status" value="1"/>
</dbReference>
<dbReference type="EMBL" id="JBBPIX010000023">
    <property type="protein sequence ID" value="MEK6467258.1"/>
    <property type="molecule type" value="Genomic_DNA"/>
</dbReference>
<feature type="domain" description="BioF2-like acetyltransferase" evidence="1">
    <location>
        <begin position="176"/>
        <end position="324"/>
    </location>
</feature>
<keyword evidence="3" id="KW-1185">Reference proteome</keyword>
<organism evidence="2 3">
    <name type="scientific">Pseudonocardia alni subsp. carboxydivorans</name>
    <dbReference type="NCBI Taxonomy" id="415010"/>
    <lineage>
        <taxon>Bacteria</taxon>
        <taxon>Bacillati</taxon>
        <taxon>Actinomycetota</taxon>
        <taxon>Actinomycetes</taxon>
        <taxon>Pseudonocardiales</taxon>
        <taxon>Pseudonocardiaceae</taxon>
        <taxon>Pseudonocardia</taxon>
    </lineage>
</organism>
<keyword evidence="2" id="KW-0012">Acyltransferase</keyword>
<dbReference type="GO" id="GO:0016746">
    <property type="term" value="F:acyltransferase activity"/>
    <property type="evidence" value="ECO:0007669"/>
    <property type="project" value="UniProtKB-KW"/>
</dbReference>
<dbReference type="InterPro" id="IPR016181">
    <property type="entry name" value="Acyl_CoA_acyltransferase"/>
</dbReference>
<dbReference type="EC" id="2.3.1.-" evidence="2"/>
<accession>A0ABU9ALD8</accession>
<gene>
    <name evidence="2" type="ORF">WG925_26275</name>
</gene>
<sequence>MTAAVGIGGGWAVASVRDAGEFRALAAEWDDLADRCATATPFQRSGWLQAWWDHYGHGASLHVVTVRRDGRLVAGAALAVRRVAGVRVLGPVGGGLSDITEFLVDESVRPEAVRHLARSVLLEPGWQVVELPEVRGDGVAAAVAGHWRGAVSVASSVCLEVPFGSVEALLAGTEGRSRKRLRTRIRKVRATGVEYVPAGPGTTVTTAAGVATLLDLHARQWEGRGGNPEHLTPRYAAMLTEALDVLVPAGAAHLDLYRVDGVDVAAMLLLVGPRAVYAYLLGISPTLRDGGDGAAMTLSRSLDVVEQRERVALDMLRGAESYKRRWQTVDVPHRRVLLSRRRSPAGASYVAAVRVRAALRDRVRDRAPELHARLGATVRALRADGAGSAARTLLDRRPPGSGAPTT</sequence>
<protein>
    <submittedName>
        <fullName evidence="2">GNAT family N-acetyltransferase</fullName>
        <ecNumber evidence="2">2.3.1.-</ecNumber>
    </submittedName>
</protein>
<name>A0ABU9ALD8_PSEA5</name>
<comment type="caution">
    <text evidence="2">The sequence shown here is derived from an EMBL/GenBank/DDBJ whole genome shotgun (WGS) entry which is preliminary data.</text>
</comment>
<dbReference type="Pfam" id="PF13480">
    <property type="entry name" value="Acetyltransf_6"/>
    <property type="match status" value="1"/>
</dbReference>
<evidence type="ECO:0000313" key="2">
    <source>
        <dbReference type="EMBL" id="MEK6467258.1"/>
    </source>
</evidence>
<proteinExistence type="predicted"/>
<evidence type="ECO:0000259" key="1">
    <source>
        <dbReference type="Pfam" id="PF13480"/>
    </source>
</evidence>
<dbReference type="RefSeq" id="WP_346103982.1">
    <property type="nucleotide sequence ID" value="NZ_BAAAOD010000028.1"/>
</dbReference>